<dbReference type="GO" id="GO:0003993">
    <property type="term" value="F:acid phosphatase activity"/>
    <property type="evidence" value="ECO:0007669"/>
    <property type="project" value="UniProtKB-EC"/>
</dbReference>
<evidence type="ECO:0000259" key="8">
    <source>
        <dbReference type="Pfam" id="PF00149"/>
    </source>
</evidence>
<evidence type="ECO:0000256" key="1">
    <source>
        <dbReference type="ARBA" id="ARBA00004613"/>
    </source>
</evidence>
<dbReference type="OrthoDB" id="45007at2759"/>
<feature type="domain" description="Calcineurin-like phosphoesterase" evidence="8">
    <location>
        <begin position="297"/>
        <end position="512"/>
    </location>
</feature>
<evidence type="ECO:0000256" key="4">
    <source>
        <dbReference type="ARBA" id="ARBA00022525"/>
    </source>
</evidence>
<comment type="subunit">
    <text evidence="3">Homodimer.</text>
</comment>
<proteinExistence type="inferred from homology"/>
<keyword evidence="6" id="KW-0325">Glycoprotein</keyword>
<evidence type="ECO:0000259" key="11">
    <source>
        <dbReference type="Pfam" id="PF17808"/>
    </source>
</evidence>
<dbReference type="Gene3D" id="3.60.21.10">
    <property type="match status" value="1"/>
</dbReference>
<evidence type="ECO:0000313" key="13">
    <source>
        <dbReference type="Proteomes" id="UP000479710"/>
    </source>
</evidence>
<dbReference type="Gene3D" id="2.60.40.380">
    <property type="entry name" value="Purple acid phosphatase-like, N-terminal"/>
    <property type="match status" value="1"/>
</dbReference>
<dbReference type="InterPro" id="IPR041792">
    <property type="entry name" value="MPP_PAP"/>
</dbReference>
<dbReference type="PANTHER" id="PTHR45778:SF38">
    <property type="entry name" value="PURPLE ACID PHOSPHATASE"/>
    <property type="match status" value="1"/>
</dbReference>
<dbReference type="InterPro" id="IPR008963">
    <property type="entry name" value="Purple_acid_Pase-like_N"/>
</dbReference>
<dbReference type="CDD" id="cd00839">
    <property type="entry name" value="MPP_PAPs"/>
    <property type="match status" value="1"/>
</dbReference>
<gene>
    <name evidence="12" type="ORF">E2562_028518</name>
</gene>
<dbReference type="EMBL" id="SPHZ02000006">
    <property type="protein sequence ID" value="KAF0914438.1"/>
    <property type="molecule type" value="Genomic_DNA"/>
</dbReference>
<feature type="domain" description="Purple acid phosphatase C-terminal" evidence="9">
    <location>
        <begin position="538"/>
        <end position="597"/>
    </location>
</feature>
<feature type="domain" description="Purple acid phosphatase N-terminal" evidence="10">
    <location>
        <begin position="181"/>
        <end position="285"/>
    </location>
</feature>
<evidence type="ECO:0000256" key="6">
    <source>
        <dbReference type="ARBA" id="ARBA00023180"/>
    </source>
</evidence>
<dbReference type="GO" id="GO:0046872">
    <property type="term" value="F:metal ion binding"/>
    <property type="evidence" value="ECO:0007669"/>
    <property type="project" value="InterPro"/>
</dbReference>
<evidence type="ECO:0000259" key="10">
    <source>
        <dbReference type="Pfam" id="PF16656"/>
    </source>
</evidence>
<dbReference type="PANTHER" id="PTHR45778">
    <property type="entry name" value="PURPLE ACID PHOSPHATASE-RELATED"/>
    <property type="match status" value="1"/>
</dbReference>
<evidence type="ECO:0000313" key="12">
    <source>
        <dbReference type="EMBL" id="KAF0914438.1"/>
    </source>
</evidence>
<feature type="signal peptide" evidence="7">
    <location>
        <begin position="1"/>
        <end position="20"/>
    </location>
</feature>
<dbReference type="InterPro" id="IPR029052">
    <property type="entry name" value="Metallo-depent_PP-like"/>
</dbReference>
<dbReference type="AlphaFoldDB" id="A0A6G1DP90"/>
<feature type="chain" id="PRO_5026378032" description="Purple acid phosphatase" evidence="7">
    <location>
        <begin position="21"/>
        <end position="623"/>
    </location>
</feature>
<dbReference type="InterPro" id="IPR040974">
    <property type="entry name" value="Fn3_PAP"/>
</dbReference>
<comment type="subcellular location">
    <subcellularLocation>
        <location evidence="1">Secreted</location>
    </subcellularLocation>
</comment>
<dbReference type="SUPFAM" id="SSF56300">
    <property type="entry name" value="Metallo-dependent phosphatases"/>
    <property type="match status" value="1"/>
</dbReference>
<accession>A0A6G1DP90</accession>
<feature type="domain" description="Purple acid phosphatase Fn3-like" evidence="11">
    <location>
        <begin position="57"/>
        <end position="174"/>
    </location>
</feature>
<comment type="caution">
    <text evidence="12">The sequence shown here is derived from an EMBL/GenBank/DDBJ whole genome shotgun (WGS) entry which is preliminary data.</text>
</comment>
<evidence type="ECO:0000256" key="5">
    <source>
        <dbReference type="ARBA" id="ARBA00022729"/>
    </source>
</evidence>
<dbReference type="Pfam" id="PF16656">
    <property type="entry name" value="Pur_ac_phosph_N"/>
    <property type="match status" value="1"/>
</dbReference>
<keyword evidence="4" id="KW-0964">Secreted</keyword>
<dbReference type="InterPro" id="IPR015914">
    <property type="entry name" value="PAPs_N"/>
</dbReference>
<dbReference type="EC" id="3.1.3.2" evidence="7"/>
<dbReference type="GO" id="GO:0005576">
    <property type="term" value="C:extracellular region"/>
    <property type="evidence" value="ECO:0007669"/>
    <property type="project" value="UniProtKB-SubCell"/>
</dbReference>
<dbReference type="Proteomes" id="UP000479710">
    <property type="component" value="Unassembled WGS sequence"/>
</dbReference>
<sequence length="623" mass="68995">MPPGEILLIVLLVAAATAAAAGGGAASAFSPSRLGEQPLSLIGIHRATVGIDAAASVEAWPRLLGVKGEDTAWVTVYFASPHASAGDWIGVFSPSNFNASTCPGSHGSDPGPVICSAPIKYQLANYSSDYGKSGKGTLKFLLINQRQDFSFALFTGGLSNPKLIAVSNKIAFTNPKAPVYPRLAQGKAWNEMTVTWTSGYDIEEAYPFVEWGMKWNPPTRTAAGTVTFDRESLCGEPARTVGWRDPGFIHTAFLTDLWPNKEYYYKIGHMLPDGKVIWGKFYSFKAPPYPGQKSLQRVVIFGDMGKAERDGSNEYSNYQPGSLNTTDTLIKDLDNIDIVFHIGDITYANGYISQWDQFTQQVEPIAARVPYMIASGNHERDWPNTGSFFNGTDSGGECGVLAETMYYTPTENRANYWYSTDYGMFRFCVADSEHDWREGTEQYKFIESCLATVDRKKQPWLVFVAHRVLGYSSGFFYGVGGAFAEPTARRSLQKLWQKYRVDLAFYGHVHNYERTCPVYEERCVSSPEGSRYSGTVNGTIHAVVGGGGSHLSNFTVETPAWSVYREMEYGFVKLTAFNYTSLLYEYKRSSDGKVYDSFTVHREYRDVLTCVADSCPPTIPPAT</sequence>
<dbReference type="Pfam" id="PF17808">
    <property type="entry name" value="fn3_PAP"/>
    <property type="match status" value="1"/>
</dbReference>
<dbReference type="InterPro" id="IPR004843">
    <property type="entry name" value="Calcineurin-like_PHP"/>
</dbReference>
<evidence type="ECO:0000256" key="3">
    <source>
        <dbReference type="ARBA" id="ARBA00011738"/>
    </source>
</evidence>
<keyword evidence="7" id="KW-0378">Hydrolase</keyword>
<evidence type="ECO:0000259" key="9">
    <source>
        <dbReference type="Pfam" id="PF14008"/>
    </source>
</evidence>
<evidence type="ECO:0000256" key="2">
    <source>
        <dbReference type="ARBA" id="ARBA00008723"/>
    </source>
</evidence>
<dbReference type="InterPro" id="IPR025733">
    <property type="entry name" value="PAPs_C"/>
</dbReference>
<dbReference type="Pfam" id="PF14008">
    <property type="entry name" value="Metallophos_C"/>
    <property type="match status" value="1"/>
</dbReference>
<organism evidence="12 13">
    <name type="scientific">Oryza meyeriana var. granulata</name>
    <dbReference type="NCBI Taxonomy" id="110450"/>
    <lineage>
        <taxon>Eukaryota</taxon>
        <taxon>Viridiplantae</taxon>
        <taxon>Streptophyta</taxon>
        <taxon>Embryophyta</taxon>
        <taxon>Tracheophyta</taxon>
        <taxon>Spermatophyta</taxon>
        <taxon>Magnoliopsida</taxon>
        <taxon>Liliopsida</taxon>
        <taxon>Poales</taxon>
        <taxon>Poaceae</taxon>
        <taxon>BOP clade</taxon>
        <taxon>Oryzoideae</taxon>
        <taxon>Oryzeae</taxon>
        <taxon>Oryzinae</taxon>
        <taxon>Oryza</taxon>
        <taxon>Oryza meyeriana</taxon>
    </lineage>
</organism>
<protein>
    <recommendedName>
        <fullName evidence="7">Purple acid phosphatase</fullName>
        <ecNumber evidence="7">3.1.3.2</ecNumber>
    </recommendedName>
</protein>
<comment type="catalytic activity">
    <reaction evidence="7">
        <text>a phosphate monoester + H2O = an alcohol + phosphate</text>
        <dbReference type="Rhea" id="RHEA:15017"/>
        <dbReference type="ChEBI" id="CHEBI:15377"/>
        <dbReference type="ChEBI" id="CHEBI:30879"/>
        <dbReference type="ChEBI" id="CHEBI:43474"/>
        <dbReference type="ChEBI" id="CHEBI:67140"/>
        <dbReference type="EC" id="3.1.3.2"/>
    </reaction>
</comment>
<reference evidence="12 13" key="1">
    <citation type="submission" date="2019-11" db="EMBL/GenBank/DDBJ databases">
        <title>Whole genome sequence of Oryza granulata.</title>
        <authorList>
            <person name="Li W."/>
        </authorList>
    </citation>
    <scope>NUCLEOTIDE SEQUENCE [LARGE SCALE GENOMIC DNA]</scope>
    <source>
        <strain evidence="13">cv. Menghai</strain>
        <tissue evidence="12">Leaf</tissue>
    </source>
</reference>
<name>A0A6G1DP90_9ORYZ</name>
<comment type="similarity">
    <text evidence="2 7">Belongs to the metallophosphoesterase superfamily. Purple acid phosphatase family.</text>
</comment>
<keyword evidence="13" id="KW-1185">Reference proteome</keyword>
<keyword evidence="5 7" id="KW-0732">Signal</keyword>
<evidence type="ECO:0000256" key="7">
    <source>
        <dbReference type="RuleBase" id="RU361203"/>
    </source>
</evidence>
<dbReference type="Pfam" id="PF00149">
    <property type="entry name" value="Metallophos"/>
    <property type="match status" value="1"/>
</dbReference>
<dbReference type="SUPFAM" id="SSF49363">
    <property type="entry name" value="Purple acid phosphatase, N-terminal domain"/>
    <property type="match status" value="1"/>
</dbReference>